<comment type="subunit">
    <text evidence="4 8">Interacts with the iron-sulfur protein subunit within the SDH catalytic dimer.</text>
</comment>
<evidence type="ECO:0000256" key="1">
    <source>
        <dbReference type="ARBA" id="ARBA00003675"/>
    </source>
</evidence>
<dbReference type="Pfam" id="PF13233">
    <property type="entry name" value="Complex1_LYR_2"/>
    <property type="match status" value="1"/>
</dbReference>
<evidence type="ECO:0000256" key="4">
    <source>
        <dbReference type="ARBA" id="ARBA00011273"/>
    </source>
</evidence>
<reference evidence="9 10" key="2">
    <citation type="journal article" date="2021" name="Curr. Genet.">
        <title>Genetic response to nitrogen starvation in the aggressive Eucalyptus foliar pathogen Teratosphaeria destructans.</title>
        <authorList>
            <person name="Havenga M."/>
            <person name="Wingfield B.D."/>
            <person name="Wingfield M.J."/>
            <person name="Dreyer L.L."/>
            <person name="Roets F."/>
            <person name="Aylward J."/>
        </authorList>
    </citation>
    <scope>NUCLEOTIDE SEQUENCE [LARGE SCALE GENOMIC DNA]</scope>
    <source>
        <strain evidence="9">CMW44962</strain>
    </source>
</reference>
<comment type="caution">
    <text evidence="9">The sequence shown here is derived from an EMBL/GenBank/DDBJ whole genome shotgun (WGS) entry which is preliminary data.</text>
</comment>
<comment type="subcellular location">
    <subcellularLocation>
        <location evidence="2 8">Mitochondrion matrix</location>
    </subcellularLocation>
</comment>
<comment type="function">
    <text evidence="1 8">Plays an essential role in the assembly of succinate dehydrogenase (SDH), an enzyme complex (also referred to as respiratory complex II) that is a component of both the tricarboxylic acid (TCA) cycle and the mitochondrial electron transport chain, and which couples the oxidation of succinate to fumarate with the reduction of ubiquinone (coenzyme Q) to ubiquinol. Promotes maturation of the iron-sulfur protein subunit of the SDH catalytic dimer, protecting it from the deleterious effects of oxidants. May act together with SDHAF1.</text>
</comment>
<dbReference type="PANTHER" id="PTHR13137:SF6">
    <property type="entry name" value="SUCCINATE DEHYDROGENASE ASSEMBLY FACTOR 3, MITOCHONDRIAL"/>
    <property type="match status" value="1"/>
</dbReference>
<dbReference type="Proteomes" id="UP001138500">
    <property type="component" value="Unassembled WGS sequence"/>
</dbReference>
<keyword evidence="5" id="KW-0809">Transit peptide</keyword>
<gene>
    <name evidence="9" type="ORF">Tdes44962_MAKER03956</name>
</gene>
<evidence type="ECO:0000313" key="10">
    <source>
        <dbReference type="Proteomes" id="UP001138500"/>
    </source>
</evidence>
<dbReference type="InterPro" id="IPR008381">
    <property type="entry name" value="SDHAF3/Sdh7"/>
</dbReference>
<evidence type="ECO:0000256" key="7">
    <source>
        <dbReference type="ARBA" id="ARBA00023186"/>
    </source>
</evidence>
<comment type="similarity">
    <text evidence="3 8">Belongs to the complex I LYR family. SDHAF3 subfamily.</text>
</comment>
<organism evidence="9 10">
    <name type="scientific">Teratosphaeria destructans</name>
    <dbReference type="NCBI Taxonomy" id="418781"/>
    <lineage>
        <taxon>Eukaryota</taxon>
        <taxon>Fungi</taxon>
        <taxon>Dikarya</taxon>
        <taxon>Ascomycota</taxon>
        <taxon>Pezizomycotina</taxon>
        <taxon>Dothideomycetes</taxon>
        <taxon>Dothideomycetidae</taxon>
        <taxon>Mycosphaerellales</taxon>
        <taxon>Teratosphaeriaceae</taxon>
        <taxon>Teratosphaeria</taxon>
    </lineage>
</organism>
<evidence type="ECO:0000256" key="5">
    <source>
        <dbReference type="ARBA" id="ARBA00022946"/>
    </source>
</evidence>
<dbReference type="PANTHER" id="PTHR13137">
    <property type="entry name" value="DC11 ACN9 HOMOLOG"/>
    <property type="match status" value="1"/>
</dbReference>
<proteinExistence type="inferred from homology"/>
<evidence type="ECO:0000256" key="6">
    <source>
        <dbReference type="ARBA" id="ARBA00023128"/>
    </source>
</evidence>
<protein>
    <recommendedName>
        <fullName evidence="8">Succinate dehydrogenase assembly factor 3</fullName>
        <shortName evidence="8">SDH assembly factor 3</shortName>
        <shortName evidence="8">SDHAF3</shortName>
    </recommendedName>
</protein>
<reference evidence="9 10" key="1">
    <citation type="journal article" date="2018" name="IMA Fungus">
        <title>IMA Genome-F 10: Nine draft genome sequences of Claviceps purpurea s.lat., including C. arundinis, C. humidiphila, and C. cf. spartinae, pseudomolecules for the pitch canker pathogen Fusarium circinatum, draft genome of Davidsoniella eucalypti, Grosmannia galeiformis, Quambalaria eucalypti, and Teratosphaeria destructans.</title>
        <authorList>
            <person name="Wingfield B.D."/>
            <person name="Liu M."/>
            <person name="Nguyen H.D."/>
            <person name="Lane F.A."/>
            <person name="Morgan S.W."/>
            <person name="De Vos L."/>
            <person name="Wilken P.M."/>
            <person name="Duong T.A."/>
            <person name="Aylward J."/>
            <person name="Coetzee M.P."/>
            <person name="Dadej K."/>
            <person name="De Beer Z.W."/>
            <person name="Findlay W."/>
            <person name="Havenga M."/>
            <person name="Kolarik M."/>
            <person name="Menzies J.G."/>
            <person name="Naidoo K."/>
            <person name="Pochopski O."/>
            <person name="Shoukouhi P."/>
            <person name="Santana Q.C."/>
            <person name="Seifert K.A."/>
            <person name="Soal N."/>
            <person name="Steenkamp E.T."/>
            <person name="Tatham C.T."/>
            <person name="van der Nest M.A."/>
            <person name="Wingfield M.J."/>
        </authorList>
    </citation>
    <scope>NUCLEOTIDE SEQUENCE [LARGE SCALE GENOMIC DNA]</scope>
    <source>
        <strain evidence="9">CMW44962</strain>
    </source>
</reference>
<evidence type="ECO:0000313" key="9">
    <source>
        <dbReference type="EMBL" id="KAH9825882.1"/>
    </source>
</evidence>
<dbReference type="GO" id="GO:0006105">
    <property type="term" value="P:succinate metabolic process"/>
    <property type="evidence" value="ECO:0007669"/>
    <property type="project" value="TreeGrafter"/>
</dbReference>
<dbReference type="AlphaFoldDB" id="A0A9W7SNX6"/>
<accession>A0A9W7SNX6</accession>
<dbReference type="CDD" id="cd20270">
    <property type="entry name" value="Complex1_LYR_SDHAF3_LYRM10"/>
    <property type="match status" value="1"/>
</dbReference>
<dbReference type="EMBL" id="RIBY02002067">
    <property type="protein sequence ID" value="KAH9825882.1"/>
    <property type="molecule type" value="Genomic_DNA"/>
</dbReference>
<evidence type="ECO:0000256" key="3">
    <source>
        <dbReference type="ARBA" id="ARBA00006020"/>
    </source>
</evidence>
<keyword evidence="6 8" id="KW-0496">Mitochondrion</keyword>
<keyword evidence="10" id="KW-1185">Reference proteome</keyword>
<dbReference type="OrthoDB" id="278329at2759"/>
<evidence type="ECO:0000256" key="2">
    <source>
        <dbReference type="ARBA" id="ARBA00004305"/>
    </source>
</evidence>
<dbReference type="GO" id="GO:0005758">
    <property type="term" value="C:mitochondrial intermembrane space"/>
    <property type="evidence" value="ECO:0007669"/>
    <property type="project" value="TreeGrafter"/>
</dbReference>
<dbReference type="GO" id="GO:0034553">
    <property type="term" value="P:mitochondrial respiratory chain complex II assembly"/>
    <property type="evidence" value="ECO:0007669"/>
    <property type="project" value="UniProtKB-UniRule"/>
</dbReference>
<sequence length="230" mass="26363">MRAFHRLLAVPSSIGSQSSGLKPVPLALLPPIPLYRRILRAHRKHLPTEMRVLGDKYVMSEFRAHRNVENPVHIVGFLTEWQTYAQTVEGDNWRGERMDKGKIDKMSDQQIGQMYELMNSIRQQELEENDPEYKPHTPPKEDELELRKPCAQGRNLLNCSDFTEGKAHNPFDFPQLPGHSAAPNECPLCDYQDYDMRRRRMCRVEVYGWRVGAGASKTKPGVDLGCCGVM</sequence>
<name>A0A9W7SNX6_9PEZI</name>
<evidence type="ECO:0000256" key="8">
    <source>
        <dbReference type="RuleBase" id="RU368039"/>
    </source>
</evidence>
<dbReference type="GO" id="GO:0005759">
    <property type="term" value="C:mitochondrial matrix"/>
    <property type="evidence" value="ECO:0007669"/>
    <property type="project" value="UniProtKB-SubCell"/>
</dbReference>
<keyword evidence="7 8" id="KW-0143">Chaperone</keyword>